<evidence type="ECO:0000256" key="12">
    <source>
        <dbReference type="SAM" id="Phobius"/>
    </source>
</evidence>
<dbReference type="InterPro" id="IPR052029">
    <property type="entry name" value="PpiD_chaperone"/>
</dbReference>
<dbReference type="Proteomes" id="UP000033651">
    <property type="component" value="Unassembled WGS sequence"/>
</dbReference>
<evidence type="ECO:0000256" key="4">
    <source>
        <dbReference type="ARBA" id="ARBA00022692"/>
    </source>
</evidence>
<keyword evidence="7" id="KW-0143">Chaperone</keyword>
<dbReference type="GO" id="GO:0005886">
    <property type="term" value="C:plasma membrane"/>
    <property type="evidence" value="ECO:0007669"/>
    <property type="project" value="UniProtKB-SubCell"/>
</dbReference>
<protein>
    <recommendedName>
        <fullName evidence="9">Periplasmic chaperone PpiD</fullName>
    </recommendedName>
    <alternativeName>
        <fullName evidence="10">Periplasmic folding chaperone</fullName>
    </alternativeName>
</protein>
<dbReference type="InterPro" id="IPR027304">
    <property type="entry name" value="Trigger_fact/SurA_dom_sf"/>
</dbReference>
<dbReference type="EMBL" id="JZRB01000003">
    <property type="protein sequence ID" value="KJV36986.1"/>
    <property type="molecule type" value="Genomic_DNA"/>
</dbReference>
<dbReference type="Gene3D" id="3.10.50.40">
    <property type="match status" value="1"/>
</dbReference>
<evidence type="ECO:0000256" key="2">
    <source>
        <dbReference type="ARBA" id="ARBA00022475"/>
    </source>
</evidence>
<feature type="transmembrane region" description="Helical" evidence="12">
    <location>
        <begin position="12"/>
        <end position="30"/>
    </location>
</feature>
<evidence type="ECO:0000256" key="10">
    <source>
        <dbReference type="ARBA" id="ARBA00042775"/>
    </source>
</evidence>
<evidence type="ECO:0000256" key="3">
    <source>
        <dbReference type="ARBA" id="ARBA00022519"/>
    </source>
</evidence>
<keyword evidence="6 12" id="KW-0472">Membrane</keyword>
<comment type="subcellular location">
    <subcellularLocation>
        <location evidence="1">Cell inner membrane</location>
        <topology evidence="1">Single-pass type II membrane protein</topology>
        <orientation evidence="1">Periplasmic side</orientation>
    </subcellularLocation>
</comment>
<dbReference type="InterPro" id="IPR023058">
    <property type="entry name" value="PPIase_PpiC_CS"/>
</dbReference>
<dbReference type="InterPro" id="IPR046357">
    <property type="entry name" value="PPIase_dom_sf"/>
</dbReference>
<evidence type="ECO:0000256" key="1">
    <source>
        <dbReference type="ARBA" id="ARBA00004382"/>
    </source>
</evidence>
<name>A0A0F3L0Q1_9GAMM</name>
<evidence type="ECO:0000256" key="5">
    <source>
        <dbReference type="ARBA" id="ARBA00022989"/>
    </source>
</evidence>
<organism evidence="14 15">
    <name type="scientific">Luteibacter yeojuensis</name>
    <dbReference type="NCBI Taxonomy" id="345309"/>
    <lineage>
        <taxon>Bacteria</taxon>
        <taxon>Pseudomonadati</taxon>
        <taxon>Pseudomonadota</taxon>
        <taxon>Gammaproteobacteria</taxon>
        <taxon>Lysobacterales</taxon>
        <taxon>Rhodanobacteraceae</taxon>
        <taxon>Luteibacter</taxon>
    </lineage>
</organism>
<keyword evidence="15" id="KW-1185">Reference proteome</keyword>
<gene>
    <name evidence="14" type="ORF">VI08_01995</name>
</gene>
<dbReference type="OrthoDB" id="9812372at2"/>
<proteinExistence type="inferred from homology"/>
<dbReference type="SUPFAM" id="SSF54534">
    <property type="entry name" value="FKBP-like"/>
    <property type="match status" value="1"/>
</dbReference>
<keyword evidence="4 12" id="KW-0812">Transmembrane</keyword>
<dbReference type="PATRIC" id="fig|345309.4.peg.2267"/>
<evidence type="ECO:0000256" key="11">
    <source>
        <dbReference type="PROSITE-ProRule" id="PRU00278"/>
    </source>
</evidence>
<accession>A0A0F3L0Q1</accession>
<dbReference type="PROSITE" id="PS01096">
    <property type="entry name" value="PPIC_PPIASE_1"/>
    <property type="match status" value="1"/>
</dbReference>
<dbReference type="GO" id="GO:0003755">
    <property type="term" value="F:peptidyl-prolyl cis-trans isomerase activity"/>
    <property type="evidence" value="ECO:0007669"/>
    <property type="project" value="UniProtKB-KW"/>
</dbReference>
<evidence type="ECO:0000256" key="6">
    <source>
        <dbReference type="ARBA" id="ARBA00023136"/>
    </source>
</evidence>
<dbReference type="Pfam" id="PF13624">
    <property type="entry name" value="SurA_N_3"/>
    <property type="match status" value="1"/>
</dbReference>
<evidence type="ECO:0000259" key="13">
    <source>
        <dbReference type="PROSITE" id="PS50198"/>
    </source>
</evidence>
<dbReference type="PANTHER" id="PTHR47529:SF1">
    <property type="entry name" value="PERIPLASMIC CHAPERONE PPID"/>
    <property type="match status" value="1"/>
</dbReference>
<evidence type="ECO:0000313" key="14">
    <source>
        <dbReference type="EMBL" id="KJV36986.1"/>
    </source>
</evidence>
<comment type="caution">
    <text evidence="14">The sequence shown here is derived from an EMBL/GenBank/DDBJ whole genome shotgun (WGS) entry which is preliminary data.</text>
</comment>
<feature type="domain" description="PpiC" evidence="13">
    <location>
        <begin position="263"/>
        <end position="366"/>
    </location>
</feature>
<comment type="similarity">
    <text evidence="8">Belongs to the PpiD chaperone family.</text>
</comment>
<keyword evidence="11 14" id="KW-0413">Isomerase</keyword>
<reference evidence="14 15" key="1">
    <citation type="submission" date="2015-03" db="EMBL/GenBank/DDBJ databases">
        <title>Draft genome sequence of Luteibacter yeojuensis strain SU11.</title>
        <authorList>
            <person name="Sulaiman J."/>
            <person name="Priya K."/>
            <person name="Chan K.-G."/>
        </authorList>
    </citation>
    <scope>NUCLEOTIDE SEQUENCE [LARGE SCALE GENOMIC DNA]</scope>
    <source>
        <strain evidence="14 15">SU11</strain>
    </source>
</reference>
<keyword evidence="5 12" id="KW-1133">Transmembrane helix</keyword>
<dbReference type="PROSITE" id="PS50198">
    <property type="entry name" value="PPIC_PPIASE_2"/>
    <property type="match status" value="1"/>
</dbReference>
<keyword evidence="2" id="KW-1003">Cell membrane</keyword>
<dbReference type="SUPFAM" id="SSF109998">
    <property type="entry name" value="Triger factor/SurA peptide-binding domain-like"/>
    <property type="match status" value="1"/>
</dbReference>
<dbReference type="AlphaFoldDB" id="A0A0F3L0Q1"/>
<evidence type="ECO:0000256" key="9">
    <source>
        <dbReference type="ARBA" id="ARBA00040743"/>
    </source>
</evidence>
<keyword evidence="3" id="KW-0997">Cell inner membrane</keyword>
<dbReference type="Gene3D" id="1.10.4030.10">
    <property type="entry name" value="Porin chaperone SurA, peptide-binding domain"/>
    <property type="match status" value="1"/>
</dbReference>
<evidence type="ECO:0000256" key="7">
    <source>
        <dbReference type="ARBA" id="ARBA00023186"/>
    </source>
</evidence>
<dbReference type="Pfam" id="PF00639">
    <property type="entry name" value="Rotamase"/>
    <property type="match status" value="1"/>
</dbReference>
<evidence type="ECO:0000313" key="15">
    <source>
        <dbReference type="Proteomes" id="UP000033651"/>
    </source>
</evidence>
<dbReference type="PANTHER" id="PTHR47529">
    <property type="entry name" value="PEPTIDYL-PROLYL CIS-TRANS ISOMERASE D"/>
    <property type="match status" value="1"/>
</dbReference>
<dbReference type="InterPro" id="IPR000297">
    <property type="entry name" value="PPIase_PpiC"/>
</dbReference>
<dbReference type="RefSeq" id="WP_045827859.1">
    <property type="nucleotide sequence ID" value="NZ_JZRB01000003.1"/>
</dbReference>
<sequence length="636" mass="68848">MLQALRNKIHGWPAAVVLGICVFAVAFFGIESYFVSRVDTFVAKVDDHEISQQDWQNRLTELRQQLAATPNAPYTVADLEKPELKKQVLDGMINQVLLQKANTDLGLAVSDTAVRDAIGGDQGFQVDGRFDAGTYRAVLAQQGMSPAMYEAKVRTGLATQMLPEAIAATTLVSSADVDNFFRLHDQQRDLRYVSLPRPSLADASVADGDIDAFYKSHIADYTTPEQVSVQYLEVKQADLKVGEPTDEQLHQYYDKFKQRYAQPEQRLASHILVNVPKNATPEQQKAALEKAKKLAAEATPANFAKLAADSSDDLGSKRTGGDLGWLEKGVTNPAFDAALFAMKKGDVSKEPILSPDEGYHIIWLRDAREGDSKPFAEVRGQLASDWAKAEAERLYNEKAGQLADLAERNPGSLEPAAKELGLAIKTSPLFGHQGGEGIPQDPKFVQAAFADDVLNQGNNSSLVQIGKGDAIVLHMAKHNAAAPQALATVKDAIRQRILDERVDAQAKKQADELVAQLAKGGDLAALAKAPVQTAAGLSRNKLGEAKDVPPAVLREAFNLPRPAGGKPSWATVQVGNGTYAVVAVDKVTDGDPAKVEKAQRDALRGQMMDAMARAVTLEYIDALRAKAKIQVANDRM</sequence>
<evidence type="ECO:0000256" key="8">
    <source>
        <dbReference type="ARBA" id="ARBA00038408"/>
    </source>
</evidence>
<keyword evidence="11" id="KW-0697">Rotamase</keyword>